<sequence length="58" mass="6420">MMFDDRRGRPVGFPMRGRGGFDRMPPGQGGRPMPPSRRDYDDMSPRRGPPPPPPGRGG</sequence>
<evidence type="ECO:0000256" key="1">
    <source>
        <dbReference type="SAM" id="MobiDB-lite"/>
    </source>
</evidence>
<dbReference type="EMBL" id="CH473996">
    <property type="protein sequence ID" value="EDL97915.1"/>
    <property type="molecule type" value="Genomic_DNA"/>
</dbReference>
<dbReference type="AlphaFoldDB" id="A6JPZ8"/>
<accession>A6JPZ8</accession>
<name>A6JPZ8_RAT</name>
<reference evidence="3" key="1">
    <citation type="submission" date="2005-09" db="EMBL/GenBank/DDBJ databases">
        <authorList>
            <person name="Mural R.J."/>
            <person name="Li P.W."/>
            <person name="Adams M.D."/>
            <person name="Amanatides P.G."/>
            <person name="Baden-Tillson H."/>
            <person name="Barnstead M."/>
            <person name="Chin S.H."/>
            <person name="Dew I."/>
            <person name="Evans C.A."/>
            <person name="Ferriera S."/>
            <person name="Flanigan M."/>
            <person name="Fosler C."/>
            <person name="Glodek A."/>
            <person name="Gu Z."/>
            <person name="Holt R.A."/>
            <person name="Jennings D."/>
            <person name="Kraft C.L."/>
            <person name="Lu F."/>
            <person name="Nguyen T."/>
            <person name="Nusskern D.R."/>
            <person name="Pfannkoch C.M."/>
            <person name="Sitter C."/>
            <person name="Sutton G.G."/>
            <person name="Venter J.C."/>
            <person name="Wang Z."/>
            <person name="Woodage T."/>
            <person name="Zheng X.H."/>
            <person name="Zhong F."/>
        </authorList>
    </citation>
    <scope>NUCLEOTIDE SEQUENCE [LARGE SCALE GENOMIC DNA]</scope>
    <source>
        <strain>BN</strain>
        <strain evidence="3">Sprague-Dawley</strain>
    </source>
</reference>
<proteinExistence type="predicted"/>
<dbReference type="Proteomes" id="UP000234681">
    <property type="component" value="Chromosome 14"/>
</dbReference>
<protein>
    <submittedName>
        <fullName evidence="2">RCG23180</fullName>
    </submittedName>
</protein>
<feature type="non-terminal residue" evidence="2">
    <location>
        <position position="58"/>
    </location>
</feature>
<feature type="region of interest" description="Disordered" evidence="1">
    <location>
        <begin position="1"/>
        <end position="58"/>
    </location>
</feature>
<evidence type="ECO:0000313" key="2">
    <source>
        <dbReference type="EMBL" id="EDL97915.1"/>
    </source>
</evidence>
<gene>
    <name evidence="2" type="ORF">rCG_23180</name>
</gene>
<feature type="compositionally biased region" description="Basic and acidic residues" evidence="1">
    <location>
        <begin position="36"/>
        <end position="45"/>
    </location>
</feature>
<feature type="compositionally biased region" description="Pro residues" evidence="1">
    <location>
        <begin position="47"/>
        <end position="58"/>
    </location>
</feature>
<organism evidence="2 3">
    <name type="scientific">Rattus norvegicus</name>
    <name type="common">Rat</name>
    <dbReference type="NCBI Taxonomy" id="10116"/>
    <lineage>
        <taxon>Eukaryota</taxon>
        <taxon>Metazoa</taxon>
        <taxon>Chordata</taxon>
        <taxon>Craniata</taxon>
        <taxon>Vertebrata</taxon>
        <taxon>Euteleostomi</taxon>
        <taxon>Mammalia</taxon>
        <taxon>Eutheria</taxon>
        <taxon>Euarchontoglires</taxon>
        <taxon>Glires</taxon>
        <taxon>Rodentia</taxon>
        <taxon>Myomorpha</taxon>
        <taxon>Muroidea</taxon>
        <taxon>Muridae</taxon>
        <taxon>Murinae</taxon>
        <taxon>Rattus</taxon>
    </lineage>
</organism>
<evidence type="ECO:0000313" key="3">
    <source>
        <dbReference type="Proteomes" id="UP000234681"/>
    </source>
</evidence>